<gene>
    <name evidence="1" type="ORF">GCM10009430_48500</name>
</gene>
<organism evidence="1 2">
    <name type="scientific">Aquimarina litoralis</name>
    <dbReference type="NCBI Taxonomy" id="584605"/>
    <lineage>
        <taxon>Bacteria</taxon>
        <taxon>Pseudomonadati</taxon>
        <taxon>Bacteroidota</taxon>
        <taxon>Flavobacteriia</taxon>
        <taxon>Flavobacteriales</taxon>
        <taxon>Flavobacteriaceae</taxon>
        <taxon>Aquimarina</taxon>
    </lineage>
</organism>
<reference evidence="2" key="1">
    <citation type="journal article" date="2019" name="Int. J. Syst. Evol. Microbiol.">
        <title>The Global Catalogue of Microorganisms (GCM) 10K type strain sequencing project: providing services to taxonomists for standard genome sequencing and annotation.</title>
        <authorList>
            <consortium name="The Broad Institute Genomics Platform"/>
            <consortium name="The Broad Institute Genome Sequencing Center for Infectious Disease"/>
            <person name="Wu L."/>
            <person name="Ma J."/>
        </authorList>
    </citation>
    <scope>NUCLEOTIDE SEQUENCE [LARGE SCALE GENOMIC DNA]</scope>
    <source>
        <strain evidence="2">JCM 15974</strain>
    </source>
</reference>
<proteinExistence type="predicted"/>
<name>A0ABP3UHC3_9FLAO</name>
<dbReference type="Proteomes" id="UP001501758">
    <property type="component" value="Unassembled WGS sequence"/>
</dbReference>
<protein>
    <recommendedName>
        <fullName evidence="3">Lipoprotein</fullName>
    </recommendedName>
</protein>
<comment type="caution">
    <text evidence="1">The sequence shown here is derived from an EMBL/GenBank/DDBJ whole genome shotgun (WGS) entry which is preliminary data.</text>
</comment>
<dbReference type="EMBL" id="BAAAGE010000009">
    <property type="protein sequence ID" value="GAA0733919.1"/>
    <property type="molecule type" value="Genomic_DNA"/>
</dbReference>
<evidence type="ECO:0000313" key="2">
    <source>
        <dbReference type="Proteomes" id="UP001501758"/>
    </source>
</evidence>
<evidence type="ECO:0000313" key="1">
    <source>
        <dbReference type="EMBL" id="GAA0733919.1"/>
    </source>
</evidence>
<evidence type="ECO:0008006" key="3">
    <source>
        <dbReference type="Google" id="ProtNLM"/>
    </source>
</evidence>
<sequence length="159" mass="18581">MKITLTIIAVIGIALLIFSCTNKTKKQKSETITIDPNELIPGPIQHENLSEDQLTKIKSIHQTFEEVYPISLEETITNFKRDLNIDKEINLWLKMKGTFENVLNEKQYNKVEERKDVFKIILMRTMMSKNEVKSNVEINELSENDADYILSEFEKQMNK</sequence>
<dbReference type="RefSeq" id="WP_343914843.1">
    <property type="nucleotide sequence ID" value="NZ_BAAAGE010000009.1"/>
</dbReference>
<keyword evidence="2" id="KW-1185">Reference proteome</keyword>
<dbReference type="PROSITE" id="PS51257">
    <property type="entry name" value="PROKAR_LIPOPROTEIN"/>
    <property type="match status" value="1"/>
</dbReference>
<accession>A0ABP3UHC3</accession>